<organism evidence="2">
    <name type="scientific">Strombidinopsis acuminata</name>
    <dbReference type="NCBI Taxonomy" id="141414"/>
    <lineage>
        <taxon>Eukaryota</taxon>
        <taxon>Sar</taxon>
        <taxon>Alveolata</taxon>
        <taxon>Ciliophora</taxon>
        <taxon>Intramacronucleata</taxon>
        <taxon>Spirotrichea</taxon>
        <taxon>Choreotrichia</taxon>
        <taxon>Choreotrichida</taxon>
        <taxon>Strombidinopsidae</taxon>
        <taxon>Strombidinopsis</taxon>
    </lineage>
</organism>
<sequence length="333" mass="37078">MGAKPSVKLTTDAPSTAEKGQKVVTSEPLEVDGLALMEELLQQARYPVDSLKGHVLKSCDVQENGPDDFTVKVILDGKKLDRYKSGRGDGMDRIDHWMRVVADRKNRRIQQTSFVDLQGCWVDEVEQARSKGGYGCTELVGSPMRVEFHIIQADGSRQTDEEAAALLDTILTDALTNMEKRKAKVMAEQDSLQGDGQKSVISEPLDEHIDFDSFWEKFLDMVKNPPNAPAKVKVTDVSKEEFLSEIVVPDSKTTMTTKVKHNKAAGEVITETLQDGERVSGSTVLLHRNPLRVETWGVDSEGKRLAGRGTARGLQEYVDTVLAKKSHHRSWFR</sequence>
<evidence type="ECO:0000313" key="2">
    <source>
        <dbReference type="EMBL" id="CAE0549395.1"/>
    </source>
</evidence>
<proteinExistence type="predicted"/>
<gene>
    <name evidence="2" type="ORF">SACU0126_LOCUS12268</name>
</gene>
<dbReference type="EMBL" id="HBIQ01037895">
    <property type="protein sequence ID" value="CAE0549395.1"/>
    <property type="molecule type" value="Transcribed_RNA"/>
</dbReference>
<feature type="region of interest" description="Disordered" evidence="1">
    <location>
        <begin position="1"/>
        <end position="23"/>
    </location>
</feature>
<name>A0A7S3SAX5_9SPIT</name>
<accession>A0A7S3SAX5</accession>
<evidence type="ECO:0000256" key="1">
    <source>
        <dbReference type="SAM" id="MobiDB-lite"/>
    </source>
</evidence>
<reference evidence="2" key="1">
    <citation type="submission" date="2021-01" db="EMBL/GenBank/DDBJ databases">
        <authorList>
            <person name="Corre E."/>
            <person name="Pelletier E."/>
            <person name="Niang G."/>
            <person name="Scheremetjew M."/>
            <person name="Finn R."/>
            <person name="Kale V."/>
            <person name="Holt S."/>
            <person name="Cochrane G."/>
            <person name="Meng A."/>
            <person name="Brown T."/>
            <person name="Cohen L."/>
        </authorList>
    </citation>
    <scope>NUCLEOTIDE SEQUENCE</scope>
    <source>
        <strain evidence="2">SPMC142</strain>
    </source>
</reference>
<dbReference type="AlphaFoldDB" id="A0A7S3SAX5"/>
<protein>
    <submittedName>
        <fullName evidence="2">Uncharacterized protein</fullName>
    </submittedName>
</protein>